<evidence type="ECO:0000313" key="5">
    <source>
        <dbReference type="EMBL" id="SEK04170.1"/>
    </source>
</evidence>
<organism evidence="5 6">
    <name type="scientific">Micromonospora phaseoli</name>
    <dbReference type="NCBI Taxonomy" id="1144548"/>
    <lineage>
        <taxon>Bacteria</taxon>
        <taxon>Bacillati</taxon>
        <taxon>Actinomycetota</taxon>
        <taxon>Actinomycetes</taxon>
        <taxon>Micromonosporales</taxon>
        <taxon>Micromonosporaceae</taxon>
        <taxon>Micromonospora</taxon>
    </lineage>
</organism>
<dbReference type="EMBL" id="FNYV01000016">
    <property type="protein sequence ID" value="SEK04170.1"/>
    <property type="molecule type" value="Genomic_DNA"/>
</dbReference>
<name>A0A1H7DXX8_9ACTN</name>
<evidence type="ECO:0000259" key="4">
    <source>
        <dbReference type="Pfam" id="PF13439"/>
    </source>
</evidence>
<feature type="domain" description="Glycosyl transferase family 1" evidence="3">
    <location>
        <begin position="189"/>
        <end position="332"/>
    </location>
</feature>
<dbReference type="InterPro" id="IPR001296">
    <property type="entry name" value="Glyco_trans_1"/>
</dbReference>
<dbReference type="InterPro" id="IPR028098">
    <property type="entry name" value="Glyco_trans_4-like_N"/>
</dbReference>
<dbReference type="GO" id="GO:0016757">
    <property type="term" value="F:glycosyltransferase activity"/>
    <property type="evidence" value="ECO:0007669"/>
    <property type="project" value="UniProtKB-KW"/>
</dbReference>
<proteinExistence type="predicted"/>
<keyword evidence="6" id="KW-1185">Reference proteome</keyword>
<dbReference type="RefSeq" id="WP_092383131.1">
    <property type="nucleotide sequence ID" value="NZ_BOPI01000018.1"/>
</dbReference>
<evidence type="ECO:0000256" key="2">
    <source>
        <dbReference type="ARBA" id="ARBA00022679"/>
    </source>
</evidence>
<accession>A0A1H7DXX8</accession>
<feature type="domain" description="Glycosyltransferase subfamily 4-like N-terminal" evidence="4">
    <location>
        <begin position="36"/>
        <end position="175"/>
    </location>
</feature>
<dbReference type="Gene3D" id="3.40.50.2000">
    <property type="entry name" value="Glycogen Phosphorylase B"/>
    <property type="match status" value="2"/>
</dbReference>
<sequence length="362" mass="38086">MRILTGIDLPYGTPGGSVELLQDLYLGDCPLIRSNVFMLAPADSGVAVPETGPVVLEVEGKTLDGAAFRAYTEKLAAAVGERFEPGQHDVLHLQHLAFGATPALRRAFPGLPGIAVVHGTDLLFAESHPTQAEVLRQTAAEADAVVVPTLAMADRLIALGAPPHGPIVHIPWGVPDALIAAGADEPRDREGPLRILYAGRLTAEKATTPILALAAGLDGVRLSVAAPPGEYARLAATHKLGNVSYLGWKSRPELWREFRHHDLLIVPSLRLEAFGLVAVEAQACGLPVAYQAVPGLSEVLADSAVTVDFTRPAEVAALVGRLRRDPALLHDRRAAGLANSARFPLSATAASLLTLSAELARA</sequence>
<dbReference type="PANTHER" id="PTHR12526">
    <property type="entry name" value="GLYCOSYLTRANSFERASE"/>
    <property type="match status" value="1"/>
</dbReference>
<dbReference type="Pfam" id="PF00534">
    <property type="entry name" value="Glycos_transf_1"/>
    <property type="match status" value="1"/>
</dbReference>
<protein>
    <submittedName>
        <fullName evidence="5">Glycosyltransferase involved in cell wall bisynthesis</fullName>
    </submittedName>
</protein>
<gene>
    <name evidence="5" type="ORF">SAMN05443287_11670</name>
</gene>
<evidence type="ECO:0000256" key="1">
    <source>
        <dbReference type="ARBA" id="ARBA00022676"/>
    </source>
</evidence>
<evidence type="ECO:0000259" key="3">
    <source>
        <dbReference type="Pfam" id="PF00534"/>
    </source>
</evidence>
<reference evidence="6" key="1">
    <citation type="submission" date="2016-10" db="EMBL/GenBank/DDBJ databases">
        <authorList>
            <person name="Varghese N."/>
            <person name="Submissions S."/>
        </authorList>
    </citation>
    <scope>NUCLEOTIDE SEQUENCE [LARGE SCALE GENOMIC DNA]</scope>
    <source>
        <strain evidence="6">CGMCC 4.7038</strain>
    </source>
</reference>
<dbReference type="CDD" id="cd03801">
    <property type="entry name" value="GT4_PimA-like"/>
    <property type="match status" value="1"/>
</dbReference>
<dbReference type="Proteomes" id="UP000198707">
    <property type="component" value="Unassembled WGS sequence"/>
</dbReference>
<keyword evidence="2 5" id="KW-0808">Transferase</keyword>
<dbReference type="AlphaFoldDB" id="A0A1H7DXX8"/>
<dbReference type="OrthoDB" id="9809227at2"/>
<dbReference type="STRING" id="1144548.SAMN05443287_11670"/>
<dbReference type="SUPFAM" id="SSF53756">
    <property type="entry name" value="UDP-Glycosyltransferase/glycogen phosphorylase"/>
    <property type="match status" value="1"/>
</dbReference>
<dbReference type="Pfam" id="PF13439">
    <property type="entry name" value="Glyco_transf_4"/>
    <property type="match status" value="1"/>
</dbReference>
<evidence type="ECO:0000313" key="6">
    <source>
        <dbReference type="Proteomes" id="UP000198707"/>
    </source>
</evidence>
<keyword evidence="1" id="KW-0328">Glycosyltransferase</keyword>